<protein>
    <recommendedName>
        <fullName evidence="9">MBD domain-containing protein</fullName>
    </recommendedName>
</protein>
<dbReference type="GO" id="GO:0006346">
    <property type="term" value="P:DNA methylation-dependent constitutive heterochromatin formation"/>
    <property type="evidence" value="ECO:0007669"/>
    <property type="project" value="TreeGrafter"/>
</dbReference>
<evidence type="ECO:0000256" key="3">
    <source>
        <dbReference type="ARBA" id="ARBA00022454"/>
    </source>
</evidence>
<dbReference type="PANTHER" id="PTHR12396:SF0">
    <property type="entry name" value="METHYL-CPG BINDING DOMAIN PROTEIN-LIKE, ISOFORM C"/>
    <property type="match status" value="1"/>
</dbReference>
<dbReference type="GO" id="GO:0000785">
    <property type="term" value="C:chromatin"/>
    <property type="evidence" value="ECO:0007669"/>
    <property type="project" value="UniProtKB-ARBA"/>
</dbReference>
<evidence type="ECO:0000259" key="9">
    <source>
        <dbReference type="PROSITE" id="PS50982"/>
    </source>
</evidence>
<dbReference type="Pfam" id="PF16564">
    <property type="entry name" value="MBDa"/>
    <property type="match status" value="1"/>
</dbReference>
<keyword evidence="11" id="KW-1185">Reference proteome</keyword>
<proteinExistence type="predicted"/>
<reference evidence="10" key="1">
    <citation type="journal article" date="2023" name="Mol. Biol. Evol.">
        <title>Third-Generation Sequencing Reveals the Adaptive Role of the Epigenome in Three Deep-Sea Polychaetes.</title>
        <authorList>
            <person name="Perez M."/>
            <person name="Aroh O."/>
            <person name="Sun Y."/>
            <person name="Lan Y."/>
            <person name="Juniper S.K."/>
            <person name="Young C.R."/>
            <person name="Angers B."/>
            <person name="Qian P.Y."/>
        </authorList>
    </citation>
    <scope>NUCLEOTIDE SEQUENCE</scope>
    <source>
        <strain evidence="10">P08H-3</strain>
    </source>
</reference>
<evidence type="ECO:0000256" key="4">
    <source>
        <dbReference type="ARBA" id="ARBA00022553"/>
    </source>
</evidence>
<dbReference type="GO" id="GO:0000118">
    <property type="term" value="C:histone deacetylase complex"/>
    <property type="evidence" value="ECO:0007669"/>
    <property type="project" value="UniProtKB-ARBA"/>
</dbReference>
<dbReference type="InterPro" id="IPR032343">
    <property type="entry name" value="MBD2/MBD3_p55-bd"/>
</dbReference>
<dbReference type="EMBL" id="JAODUP010000401">
    <property type="protein sequence ID" value="KAK2150541.1"/>
    <property type="molecule type" value="Genomic_DNA"/>
</dbReference>
<dbReference type="InterPro" id="IPR025884">
    <property type="entry name" value="MeCpG-bd_2/3_C_dom"/>
</dbReference>
<dbReference type="InterPro" id="IPR016177">
    <property type="entry name" value="DNA-bd_dom_sf"/>
</dbReference>
<evidence type="ECO:0000313" key="10">
    <source>
        <dbReference type="EMBL" id="KAK2150541.1"/>
    </source>
</evidence>
<keyword evidence="8" id="KW-0539">Nucleus</keyword>
<dbReference type="Pfam" id="PF01429">
    <property type="entry name" value="MBD"/>
    <property type="match status" value="1"/>
</dbReference>
<name>A0AAD9JCP0_9ANNE</name>
<organism evidence="10 11">
    <name type="scientific">Paralvinella palmiformis</name>
    <dbReference type="NCBI Taxonomy" id="53620"/>
    <lineage>
        <taxon>Eukaryota</taxon>
        <taxon>Metazoa</taxon>
        <taxon>Spiralia</taxon>
        <taxon>Lophotrochozoa</taxon>
        <taxon>Annelida</taxon>
        <taxon>Polychaeta</taxon>
        <taxon>Sedentaria</taxon>
        <taxon>Canalipalpata</taxon>
        <taxon>Terebellida</taxon>
        <taxon>Terebelliformia</taxon>
        <taxon>Alvinellidae</taxon>
        <taxon>Paralvinella</taxon>
    </lineage>
</organism>
<dbReference type="AlphaFoldDB" id="A0AAD9JCP0"/>
<evidence type="ECO:0000256" key="8">
    <source>
        <dbReference type="ARBA" id="ARBA00023242"/>
    </source>
</evidence>
<dbReference type="PANTHER" id="PTHR12396">
    <property type="entry name" value="METHYL-CPG BINDING PROTEIN, MBD"/>
    <property type="match status" value="1"/>
</dbReference>
<dbReference type="Pfam" id="PF14048">
    <property type="entry name" value="MBD_C"/>
    <property type="match status" value="1"/>
</dbReference>
<keyword evidence="4" id="KW-0597">Phosphoprotein</keyword>
<dbReference type="FunFam" id="3.30.890.10:FF:000003">
    <property type="entry name" value="methyl-CpG-binding domain protein 2"/>
    <property type="match status" value="1"/>
</dbReference>
<keyword evidence="6" id="KW-0238">DNA-binding</keyword>
<sequence>MYGVEKRRSDVQGLPPGWKREESIRKSGLSAGKTDVYYLSPSGDKIRSKPQLVRSLGENFDLSCFDFRTGKILQSAIRKSKRHTAGSYDYARGIRHDANLVLPIRQTASIFKQPVTVVRNRPESRTKSDLKHGPQEQPKQLFWEKRLHGLQACDITEEKFKSLDLPNNIQGVGPELSTENMLQSIAAALHLNSQPITGQHASKAVVVTENDIQKQEVKVTEARKKLEQAISSLID</sequence>
<keyword evidence="7" id="KW-0804">Transcription</keyword>
<evidence type="ECO:0000256" key="1">
    <source>
        <dbReference type="ARBA" id="ARBA00004123"/>
    </source>
</evidence>
<accession>A0AAD9JCP0</accession>
<dbReference type="InterPro" id="IPR001739">
    <property type="entry name" value="Methyl_CpG_DNA-bd"/>
</dbReference>
<dbReference type="GO" id="GO:0008327">
    <property type="term" value="F:methyl-CpG binding"/>
    <property type="evidence" value="ECO:0007669"/>
    <property type="project" value="TreeGrafter"/>
</dbReference>
<evidence type="ECO:0000256" key="7">
    <source>
        <dbReference type="ARBA" id="ARBA00023163"/>
    </source>
</evidence>
<dbReference type="Proteomes" id="UP001208570">
    <property type="component" value="Unassembled WGS sequence"/>
</dbReference>
<keyword evidence="3" id="KW-0158">Chromosome</keyword>
<dbReference type="Gene3D" id="3.30.890.10">
    <property type="entry name" value="Methyl-cpg-binding Protein 2, Chain A"/>
    <property type="match status" value="1"/>
</dbReference>
<dbReference type="SUPFAM" id="SSF54171">
    <property type="entry name" value="DNA-binding domain"/>
    <property type="match status" value="1"/>
</dbReference>
<comment type="subcellular location">
    <subcellularLocation>
        <location evidence="2">Chromosome</location>
    </subcellularLocation>
    <subcellularLocation>
        <location evidence="1">Nucleus</location>
    </subcellularLocation>
</comment>
<evidence type="ECO:0000256" key="5">
    <source>
        <dbReference type="ARBA" id="ARBA00023015"/>
    </source>
</evidence>
<evidence type="ECO:0000256" key="6">
    <source>
        <dbReference type="ARBA" id="ARBA00023125"/>
    </source>
</evidence>
<evidence type="ECO:0000256" key="2">
    <source>
        <dbReference type="ARBA" id="ARBA00004286"/>
    </source>
</evidence>
<gene>
    <name evidence="10" type="ORF">LSH36_401g02003</name>
</gene>
<dbReference type="CDD" id="cd01396">
    <property type="entry name" value="MeCP2_MBD"/>
    <property type="match status" value="1"/>
</dbReference>
<dbReference type="PROSITE" id="PS50982">
    <property type="entry name" value="MBD"/>
    <property type="match status" value="1"/>
</dbReference>
<feature type="domain" description="MBD" evidence="9">
    <location>
        <begin position="4"/>
        <end position="72"/>
    </location>
</feature>
<dbReference type="GO" id="GO:0000122">
    <property type="term" value="P:negative regulation of transcription by RNA polymerase II"/>
    <property type="evidence" value="ECO:0007669"/>
    <property type="project" value="TreeGrafter"/>
</dbReference>
<evidence type="ECO:0000313" key="11">
    <source>
        <dbReference type="Proteomes" id="UP001208570"/>
    </source>
</evidence>
<dbReference type="SMART" id="SM00391">
    <property type="entry name" value="MBD"/>
    <property type="match status" value="1"/>
</dbReference>
<keyword evidence="5" id="KW-0805">Transcription regulation</keyword>
<comment type="caution">
    <text evidence="10">The sequence shown here is derived from an EMBL/GenBank/DDBJ whole genome shotgun (WGS) entry which is preliminary data.</text>
</comment>